<accession>A0A4D6MQE3</accession>
<reference evidence="2 3" key="1">
    <citation type="submission" date="2019-04" db="EMBL/GenBank/DDBJ databases">
        <title>An improved genome assembly and genetic linkage map for asparagus bean, Vigna unguiculata ssp. sesquipedialis.</title>
        <authorList>
            <person name="Xia Q."/>
            <person name="Zhang R."/>
            <person name="Dong Y."/>
        </authorList>
    </citation>
    <scope>NUCLEOTIDE SEQUENCE [LARGE SCALE GENOMIC DNA]</scope>
    <source>
        <tissue evidence="2">Leaf</tissue>
    </source>
</reference>
<evidence type="ECO:0000256" key="1">
    <source>
        <dbReference type="SAM" id="MobiDB-lite"/>
    </source>
</evidence>
<protein>
    <submittedName>
        <fullName evidence="2">Uncharacterized protein</fullName>
    </submittedName>
</protein>
<dbReference type="AlphaFoldDB" id="A0A4D6MQE3"/>
<sequence length="151" mass="16852">MRRNSSSLLSIRKPPRPIKVFAPVTVSSSPSSSSQPIPEEPQPTQEEESRASPKAPASSELRVSPASRTSPVPRPSLAPTCATSTYSQTVGSTIESHAEAFTCIHQSLAELHLQQQRYYHEFEQFRDSQLLHQQHVEQLLHDTLALLRPHH</sequence>
<feature type="region of interest" description="Disordered" evidence="1">
    <location>
        <begin position="19"/>
        <end position="88"/>
    </location>
</feature>
<organism evidence="2 3">
    <name type="scientific">Vigna unguiculata</name>
    <name type="common">Cowpea</name>
    <dbReference type="NCBI Taxonomy" id="3917"/>
    <lineage>
        <taxon>Eukaryota</taxon>
        <taxon>Viridiplantae</taxon>
        <taxon>Streptophyta</taxon>
        <taxon>Embryophyta</taxon>
        <taxon>Tracheophyta</taxon>
        <taxon>Spermatophyta</taxon>
        <taxon>Magnoliopsida</taxon>
        <taxon>eudicotyledons</taxon>
        <taxon>Gunneridae</taxon>
        <taxon>Pentapetalae</taxon>
        <taxon>rosids</taxon>
        <taxon>fabids</taxon>
        <taxon>Fabales</taxon>
        <taxon>Fabaceae</taxon>
        <taxon>Papilionoideae</taxon>
        <taxon>50 kb inversion clade</taxon>
        <taxon>NPAAA clade</taxon>
        <taxon>indigoferoid/millettioid clade</taxon>
        <taxon>Phaseoleae</taxon>
        <taxon>Vigna</taxon>
    </lineage>
</organism>
<gene>
    <name evidence="2" type="ORF">DEO72_LG8g1282</name>
</gene>
<dbReference type="Proteomes" id="UP000501690">
    <property type="component" value="Linkage Group LG8"/>
</dbReference>
<proteinExistence type="predicted"/>
<feature type="compositionally biased region" description="Low complexity" evidence="1">
    <location>
        <begin position="27"/>
        <end position="37"/>
    </location>
</feature>
<dbReference type="EMBL" id="CP039352">
    <property type="protein sequence ID" value="QCE03258.1"/>
    <property type="molecule type" value="Genomic_DNA"/>
</dbReference>
<evidence type="ECO:0000313" key="3">
    <source>
        <dbReference type="Proteomes" id="UP000501690"/>
    </source>
</evidence>
<name>A0A4D6MQE3_VIGUN</name>
<evidence type="ECO:0000313" key="2">
    <source>
        <dbReference type="EMBL" id="QCE03258.1"/>
    </source>
</evidence>
<keyword evidence="3" id="KW-1185">Reference proteome</keyword>